<keyword evidence="2" id="KW-1185">Reference proteome</keyword>
<gene>
    <name evidence="1" type="ORF">V6N11_069110</name>
</gene>
<organism evidence="1 2">
    <name type="scientific">Hibiscus sabdariffa</name>
    <name type="common">roselle</name>
    <dbReference type="NCBI Taxonomy" id="183260"/>
    <lineage>
        <taxon>Eukaryota</taxon>
        <taxon>Viridiplantae</taxon>
        <taxon>Streptophyta</taxon>
        <taxon>Embryophyta</taxon>
        <taxon>Tracheophyta</taxon>
        <taxon>Spermatophyta</taxon>
        <taxon>Magnoliopsida</taxon>
        <taxon>eudicotyledons</taxon>
        <taxon>Gunneridae</taxon>
        <taxon>Pentapetalae</taxon>
        <taxon>rosids</taxon>
        <taxon>malvids</taxon>
        <taxon>Malvales</taxon>
        <taxon>Malvaceae</taxon>
        <taxon>Malvoideae</taxon>
        <taxon>Hibiscus</taxon>
    </lineage>
</organism>
<reference evidence="1 2" key="1">
    <citation type="journal article" date="2024" name="G3 (Bethesda)">
        <title>Genome assembly of Hibiscus sabdariffa L. provides insights into metabolisms of medicinal natural products.</title>
        <authorList>
            <person name="Kim T."/>
        </authorList>
    </citation>
    <scope>NUCLEOTIDE SEQUENCE [LARGE SCALE GENOMIC DNA]</scope>
    <source>
        <strain evidence="1">TK-2024</strain>
        <tissue evidence="1">Old leaves</tissue>
    </source>
</reference>
<comment type="caution">
    <text evidence="1">The sequence shown here is derived from an EMBL/GenBank/DDBJ whole genome shotgun (WGS) entry which is preliminary data.</text>
</comment>
<dbReference type="EMBL" id="JBBPBN010000816">
    <property type="protein sequence ID" value="KAK8482083.1"/>
    <property type="molecule type" value="Genomic_DNA"/>
</dbReference>
<proteinExistence type="predicted"/>
<sequence length="111" mass="12504">MMGVNSGRETLAAMVVKNCLGRETVEEYRDQVLSFEPTKDRSGPPIINAPLTHRDTDHNVSVLDLGDDVDRSRLIPSWTESIDKLNTIHPYLHDTDILVVAGLMMLSFRRV</sequence>
<evidence type="ECO:0000313" key="1">
    <source>
        <dbReference type="EMBL" id="KAK8482083.1"/>
    </source>
</evidence>
<evidence type="ECO:0000313" key="2">
    <source>
        <dbReference type="Proteomes" id="UP001396334"/>
    </source>
</evidence>
<accession>A0ABR1ZNH4</accession>
<dbReference type="Proteomes" id="UP001396334">
    <property type="component" value="Unassembled WGS sequence"/>
</dbReference>
<protein>
    <submittedName>
        <fullName evidence="1">Uncharacterized protein</fullName>
    </submittedName>
</protein>
<name>A0ABR1ZNH4_9ROSI</name>